<protein>
    <submittedName>
        <fullName evidence="1">Uncharacterized protein</fullName>
    </submittedName>
</protein>
<reference evidence="1" key="1">
    <citation type="submission" date="2014-05" db="EMBL/GenBank/DDBJ databases">
        <authorList>
            <person name="Chronopoulou M."/>
        </authorList>
    </citation>
    <scope>NUCLEOTIDE SEQUENCE</scope>
    <source>
        <tissue evidence="1">Whole organism</tissue>
    </source>
</reference>
<dbReference type="EMBL" id="HACA01029897">
    <property type="protein sequence ID" value="CDW47258.1"/>
    <property type="molecule type" value="Transcribed_RNA"/>
</dbReference>
<organism evidence="1">
    <name type="scientific">Lepeophtheirus salmonis</name>
    <name type="common">Salmon louse</name>
    <name type="synonym">Caligus salmonis</name>
    <dbReference type="NCBI Taxonomy" id="72036"/>
    <lineage>
        <taxon>Eukaryota</taxon>
        <taxon>Metazoa</taxon>
        <taxon>Ecdysozoa</taxon>
        <taxon>Arthropoda</taxon>
        <taxon>Crustacea</taxon>
        <taxon>Multicrustacea</taxon>
        <taxon>Hexanauplia</taxon>
        <taxon>Copepoda</taxon>
        <taxon>Siphonostomatoida</taxon>
        <taxon>Caligidae</taxon>
        <taxon>Lepeophtheirus</taxon>
    </lineage>
</organism>
<dbReference type="AlphaFoldDB" id="A0A0K2V9N3"/>
<proteinExistence type="predicted"/>
<evidence type="ECO:0000313" key="1">
    <source>
        <dbReference type="EMBL" id="CDW47258.1"/>
    </source>
</evidence>
<name>A0A0K2V9N3_LEPSM</name>
<accession>A0A0K2V9N3</accession>
<sequence>MKRLTCRSWWVSLPIMDGIFNVEMTFSI</sequence>